<comment type="caution">
    <text evidence="1">The sequence shown here is derived from an EMBL/GenBank/DDBJ whole genome shotgun (WGS) entry which is preliminary data.</text>
</comment>
<organism evidence="1 2">
    <name type="scientific">Flaviaesturariibacter aridisoli</name>
    <dbReference type="NCBI Taxonomy" id="2545761"/>
    <lineage>
        <taxon>Bacteria</taxon>
        <taxon>Pseudomonadati</taxon>
        <taxon>Bacteroidota</taxon>
        <taxon>Chitinophagia</taxon>
        <taxon>Chitinophagales</taxon>
        <taxon>Chitinophagaceae</taxon>
        <taxon>Flaviaestuariibacter</taxon>
    </lineage>
</organism>
<reference evidence="1 2" key="1">
    <citation type="submission" date="2019-03" db="EMBL/GenBank/DDBJ databases">
        <authorList>
            <person name="Kim M.K.M."/>
        </authorList>
    </citation>
    <scope>NUCLEOTIDE SEQUENCE [LARGE SCALE GENOMIC DNA]</scope>
    <source>
        <strain evidence="1 2">17J68-15</strain>
    </source>
</reference>
<dbReference type="EMBL" id="SKFH01000003">
    <property type="protein sequence ID" value="TCZ74056.1"/>
    <property type="molecule type" value="Genomic_DNA"/>
</dbReference>
<accession>A0A4R4E3H0</accession>
<dbReference type="AlphaFoldDB" id="A0A4R4E3H0"/>
<proteinExistence type="predicted"/>
<keyword evidence="2" id="KW-1185">Reference proteome</keyword>
<dbReference type="Proteomes" id="UP000295164">
    <property type="component" value="Unassembled WGS sequence"/>
</dbReference>
<evidence type="ECO:0000313" key="2">
    <source>
        <dbReference type="Proteomes" id="UP000295164"/>
    </source>
</evidence>
<name>A0A4R4E3H0_9BACT</name>
<dbReference type="RefSeq" id="WP_131850655.1">
    <property type="nucleotide sequence ID" value="NZ_SKFH01000003.1"/>
</dbReference>
<evidence type="ECO:0000313" key="1">
    <source>
        <dbReference type="EMBL" id="TCZ74056.1"/>
    </source>
</evidence>
<dbReference type="OrthoDB" id="679923at2"/>
<sequence length="78" mass="9064">MKVVKSYFDEQGHLIIRPYRLKDLAAIYDVSTKTMKKWIDGLKVEVKREKCQYYSIGQVESVAQQLGFPQKINIKKAA</sequence>
<gene>
    <name evidence="1" type="ORF">E0486_02990</name>
</gene>
<protein>
    <submittedName>
        <fullName evidence="1">Uncharacterized protein</fullName>
    </submittedName>
</protein>